<protein>
    <submittedName>
        <fullName evidence="1">PRTRC system protein F</fullName>
    </submittedName>
</protein>
<proteinExistence type="predicted"/>
<organism evidence="1 2">
    <name type="scientific">Undibacterium arcticum</name>
    <dbReference type="NCBI Taxonomy" id="1762892"/>
    <lineage>
        <taxon>Bacteria</taxon>
        <taxon>Pseudomonadati</taxon>
        <taxon>Pseudomonadota</taxon>
        <taxon>Betaproteobacteria</taxon>
        <taxon>Burkholderiales</taxon>
        <taxon>Oxalobacteraceae</taxon>
        <taxon>Undibacterium</taxon>
    </lineage>
</organism>
<dbReference type="RefSeq" id="WP_390328697.1">
    <property type="nucleotide sequence ID" value="NZ_JBHRTP010000109.1"/>
</dbReference>
<gene>
    <name evidence="1" type="ORF">ACFOFO_25560</name>
</gene>
<name>A0ABV7FCV5_9BURK</name>
<evidence type="ECO:0000313" key="1">
    <source>
        <dbReference type="EMBL" id="MFC3111271.1"/>
    </source>
</evidence>
<sequence length="353" mass="39118">MFKGDEIAFGIAERESTNAQSTDSPAFLLTLPKLSTTIPSRYSMGAHPSIVQLARQLFQTGIMKPVDLRSKKSIDDVIQRVVAREIAAAVGNLKVLTPYIAISDGEIGEGCERNVELDENASITFQIHLDHSPIITIGKVLCALEDIAEGLGQTVYSVLKAAAWAGMGLFTFDYAVDSLPYLYGLEEDDEDELGDEDDEESDDRITKATLLANIPGWFVSPELKLTPEDVTRISNQTSIPQWAKTVLNATLQAADAWTKGAHKLGKFSYSDAEPAYHTAAIRFSEEDQMSRILDDYYDMCNQCSDHYTDAMHMEFVDLSDTHKFNQWWDGILDGCRLLKTVDALLDALSCQLT</sequence>
<dbReference type="NCBIfam" id="TIGR03742">
    <property type="entry name" value="PRTRC_F"/>
    <property type="match status" value="1"/>
</dbReference>
<dbReference type="InterPro" id="IPR022283">
    <property type="entry name" value="PRTRC_protein-F"/>
</dbReference>
<dbReference type="Proteomes" id="UP001595530">
    <property type="component" value="Unassembled WGS sequence"/>
</dbReference>
<comment type="caution">
    <text evidence="1">The sequence shown here is derived from an EMBL/GenBank/DDBJ whole genome shotgun (WGS) entry which is preliminary data.</text>
</comment>
<dbReference type="Pfam" id="PF14456">
    <property type="entry name" value="alpha-hel2"/>
    <property type="match status" value="1"/>
</dbReference>
<evidence type="ECO:0000313" key="2">
    <source>
        <dbReference type="Proteomes" id="UP001595530"/>
    </source>
</evidence>
<accession>A0ABV7FCV5</accession>
<keyword evidence="2" id="KW-1185">Reference proteome</keyword>
<reference evidence="2" key="1">
    <citation type="journal article" date="2019" name="Int. J. Syst. Evol. Microbiol.">
        <title>The Global Catalogue of Microorganisms (GCM) 10K type strain sequencing project: providing services to taxonomists for standard genome sequencing and annotation.</title>
        <authorList>
            <consortium name="The Broad Institute Genomics Platform"/>
            <consortium name="The Broad Institute Genome Sequencing Center for Infectious Disease"/>
            <person name="Wu L."/>
            <person name="Ma J."/>
        </authorList>
    </citation>
    <scope>NUCLEOTIDE SEQUENCE [LARGE SCALE GENOMIC DNA]</scope>
    <source>
        <strain evidence="2">KCTC 42986</strain>
    </source>
</reference>
<dbReference type="EMBL" id="JBHRTP010000109">
    <property type="protein sequence ID" value="MFC3111271.1"/>
    <property type="molecule type" value="Genomic_DNA"/>
</dbReference>